<evidence type="ECO:0000313" key="11">
    <source>
        <dbReference type="Proteomes" id="UP001341840"/>
    </source>
</evidence>
<dbReference type="InterPro" id="IPR006094">
    <property type="entry name" value="Oxid_FAD_bind_N"/>
</dbReference>
<gene>
    <name evidence="10" type="primary">CKX3_9</name>
    <name evidence="10" type="ORF">PIB30_064922</name>
</gene>
<reference evidence="10 11" key="1">
    <citation type="journal article" date="2023" name="Plants (Basel)">
        <title>Bridging the Gap: Combining Genomics and Transcriptomics Approaches to Understand Stylosanthes scabra, an Orphan Legume from the Brazilian Caatinga.</title>
        <authorList>
            <person name="Ferreira-Neto J.R.C."/>
            <person name="da Silva M.D."/>
            <person name="Binneck E."/>
            <person name="de Melo N.F."/>
            <person name="da Silva R.H."/>
            <person name="de Melo A.L.T.M."/>
            <person name="Pandolfi V."/>
            <person name="Bustamante F.O."/>
            <person name="Brasileiro-Vidal A.C."/>
            <person name="Benko-Iseppon A.M."/>
        </authorList>
    </citation>
    <scope>NUCLEOTIDE SEQUENCE [LARGE SCALE GENOMIC DNA]</scope>
    <source>
        <tissue evidence="10">Leaves</tissue>
    </source>
</reference>
<sequence length="536" mass="61019">MAETFPFSTYFILLLIISTVGKTERLLNSATNLQLTEELFAVENIFDKLYNDTETLWRASKDFGNIVHEIPAMVFHPSSVDDIANLIKLSYSSTVPFRIAARGQGHSTGGQAMAHNGVVVDMAALRRERKKKGTGGISLGMSREYVDVGGEQLWIDVLNKMVENRVAPVSWTDYLYLSVGGTLSNAGISGQSFRHGPQISNVLEMDVVTGKGDLITCSKQNNSELFHAVLGGLGQFGVITRARISLHPAPTRVKWIRLLYSDFSAFTKDQERLISINGRKQNKVWDYLEGTLLMHQGPINNWRSSFFPLSDHLRIASLITKHNILYCLELCKNYDHQSQENVNKESEELLEGMGNIPGFYYEKDVSYVEFLNRVRGGELKLQSQGLWDVPHPWLNMFIPKSQIMQFNSGVFKGILFKRNITTGHVLVYPMNRSKWDDRMSASIPDEDVFYTVGFLDSSGFDNWNEFDDQNKEILKFCIDNGIKVKQYLPQHSTQEEWKNHFGANKWKVFVERKNQFDPRMILSPGQKIFNNNNDSV</sequence>
<evidence type="ECO:0000256" key="7">
    <source>
        <dbReference type="ARBA" id="ARBA00048224"/>
    </source>
</evidence>
<dbReference type="Gene3D" id="3.30.465.10">
    <property type="match status" value="1"/>
</dbReference>
<comment type="similarity">
    <text evidence="2">Belongs to the oxygen-dependent FAD-linked oxidoreductase family.</text>
</comment>
<evidence type="ECO:0000256" key="4">
    <source>
        <dbReference type="ARBA" id="ARBA00022630"/>
    </source>
</evidence>
<dbReference type="InterPro" id="IPR016166">
    <property type="entry name" value="FAD-bd_PCMH"/>
</dbReference>
<comment type="catalytic activity">
    <reaction evidence="7">
        <text>N(6)-dimethylallyladenine + A + H2O = 3-methyl-2-butenal + adenine + AH2</text>
        <dbReference type="Rhea" id="RHEA:13625"/>
        <dbReference type="ChEBI" id="CHEBI:13193"/>
        <dbReference type="ChEBI" id="CHEBI:15377"/>
        <dbReference type="ChEBI" id="CHEBI:15825"/>
        <dbReference type="ChEBI" id="CHEBI:16708"/>
        <dbReference type="ChEBI" id="CHEBI:17499"/>
        <dbReference type="ChEBI" id="CHEBI:17660"/>
        <dbReference type="EC" id="1.5.99.12"/>
    </reaction>
</comment>
<dbReference type="InterPro" id="IPR050432">
    <property type="entry name" value="FAD-linked_Oxidoreductases_BP"/>
</dbReference>
<dbReference type="Proteomes" id="UP001341840">
    <property type="component" value="Unassembled WGS sequence"/>
</dbReference>
<name>A0ABU6VLG0_9FABA</name>
<evidence type="ECO:0000256" key="2">
    <source>
        <dbReference type="ARBA" id="ARBA00005466"/>
    </source>
</evidence>
<dbReference type="Pfam" id="PF09265">
    <property type="entry name" value="Cytokin-bind"/>
    <property type="match status" value="1"/>
</dbReference>
<dbReference type="InterPro" id="IPR036318">
    <property type="entry name" value="FAD-bd_PCMH-like_sf"/>
</dbReference>
<organism evidence="10 11">
    <name type="scientific">Stylosanthes scabra</name>
    <dbReference type="NCBI Taxonomy" id="79078"/>
    <lineage>
        <taxon>Eukaryota</taxon>
        <taxon>Viridiplantae</taxon>
        <taxon>Streptophyta</taxon>
        <taxon>Embryophyta</taxon>
        <taxon>Tracheophyta</taxon>
        <taxon>Spermatophyta</taxon>
        <taxon>Magnoliopsida</taxon>
        <taxon>eudicotyledons</taxon>
        <taxon>Gunneridae</taxon>
        <taxon>Pentapetalae</taxon>
        <taxon>rosids</taxon>
        <taxon>fabids</taxon>
        <taxon>Fabales</taxon>
        <taxon>Fabaceae</taxon>
        <taxon>Papilionoideae</taxon>
        <taxon>50 kb inversion clade</taxon>
        <taxon>dalbergioids sensu lato</taxon>
        <taxon>Dalbergieae</taxon>
        <taxon>Pterocarpus clade</taxon>
        <taxon>Stylosanthes</taxon>
    </lineage>
</organism>
<dbReference type="PANTHER" id="PTHR13878:SF127">
    <property type="entry name" value="CYTOKININ DEHYDROGENASE 3"/>
    <property type="match status" value="1"/>
</dbReference>
<dbReference type="Gene3D" id="3.30.43.10">
    <property type="entry name" value="Uridine Diphospho-n-acetylenolpyruvylglucosamine Reductase, domain 2"/>
    <property type="match status" value="1"/>
</dbReference>
<keyword evidence="11" id="KW-1185">Reference proteome</keyword>
<dbReference type="InterPro" id="IPR015345">
    <property type="entry name" value="Cytokinin_DH_FAD/cytokin-bd"/>
</dbReference>
<keyword evidence="6 10" id="KW-0560">Oxidoreductase</keyword>
<proteinExistence type="inferred from homology"/>
<evidence type="ECO:0000256" key="6">
    <source>
        <dbReference type="ARBA" id="ARBA00023002"/>
    </source>
</evidence>
<dbReference type="InterPro" id="IPR016164">
    <property type="entry name" value="FAD-linked_Oxase-like_C"/>
</dbReference>
<dbReference type="PROSITE" id="PS00862">
    <property type="entry name" value="OX2_COVAL_FAD"/>
    <property type="match status" value="1"/>
</dbReference>
<dbReference type="InterPro" id="IPR016169">
    <property type="entry name" value="FAD-bd_PCMH_sub2"/>
</dbReference>
<dbReference type="Pfam" id="PF01565">
    <property type="entry name" value="FAD_binding_4"/>
    <property type="match status" value="1"/>
</dbReference>
<dbReference type="SUPFAM" id="SSF56176">
    <property type="entry name" value="FAD-binding/transporter-associated domain-like"/>
    <property type="match status" value="1"/>
</dbReference>
<feature type="signal peptide" evidence="8">
    <location>
        <begin position="1"/>
        <end position="23"/>
    </location>
</feature>
<protein>
    <recommendedName>
        <fullName evidence="3">cytokinin dehydrogenase</fullName>
        <ecNumber evidence="3">1.5.99.12</ecNumber>
    </recommendedName>
</protein>
<dbReference type="SUPFAM" id="SSF55103">
    <property type="entry name" value="FAD-linked oxidases, C-terminal domain"/>
    <property type="match status" value="1"/>
</dbReference>
<feature type="domain" description="FAD-binding PCMH-type" evidence="9">
    <location>
        <begin position="67"/>
        <end position="249"/>
    </location>
</feature>
<keyword evidence="4" id="KW-0285">Flavoprotein</keyword>
<accession>A0ABU6VLG0</accession>
<dbReference type="Gene3D" id="3.40.462.10">
    <property type="entry name" value="FAD-linked oxidases, C-terminal domain"/>
    <property type="match status" value="1"/>
</dbReference>
<dbReference type="PROSITE" id="PS51387">
    <property type="entry name" value="FAD_PCMH"/>
    <property type="match status" value="1"/>
</dbReference>
<keyword evidence="8" id="KW-0732">Signal</keyword>
<evidence type="ECO:0000313" key="10">
    <source>
        <dbReference type="EMBL" id="MED6174009.1"/>
    </source>
</evidence>
<dbReference type="EMBL" id="JASCZI010151675">
    <property type="protein sequence ID" value="MED6174009.1"/>
    <property type="molecule type" value="Genomic_DNA"/>
</dbReference>
<evidence type="ECO:0000256" key="5">
    <source>
        <dbReference type="ARBA" id="ARBA00022827"/>
    </source>
</evidence>
<dbReference type="PANTHER" id="PTHR13878">
    <property type="entry name" value="GULONOLACTONE OXIDASE"/>
    <property type="match status" value="1"/>
</dbReference>
<keyword evidence="5" id="KW-0274">FAD</keyword>
<evidence type="ECO:0000259" key="9">
    <source>
        <dbReference type="PROSITE" id="PS51387"/>
    </source>
</evidence>
<evidence type="ECO:0000256" key="8">
    <source>
        <dbReference type="SAM" id="SignalP"/>
    </source>
</evidence>
<feature type="chain" id="PRO_5046669187" description="cytokinin dehydrogenase" evidence="8">
    <location>
        <begin position="24"/>
        <end position="536"/>
    </location>
</feature>
<comment type="cofactor">
    <cofactor evidence="1">
        <name>FAD</name>
        <dbReference type="ChEBI" id="CHEBI:57692"/>
    </cofactor>
</comment>
<dbReference type="InterPro" id="IPR016167">
    <property type="entry name" value="FAD-bd_PCMH_sub1"/>
</dbReference>
<evidence type="ECO:0000256" key="1">
    <source>
        <dbReference type="ARBA" id="ARBA00001974"/>
    </source>
</evidence>
<evidence type="ECO:0000256" key="3">
    <source>
        <dbReference type="ARBA" id="ARBA00011928"/>
    </source>
</evidence>
<dbReference type="EC" id="1.5.99.12" evidence="3"/>
<dbReference type="InterPro" id="IPR006093">
    <property type="entry name" value="Oxy_OxRdtase_FAD_BS"/>
</dbReference>
<comment type="caution">
    <text evidence="10">The sequence shown here is derived from an EMBL/GenBank/DDBJ whole genome shotgun (WGS) entry which is preliminary data.</text>
</comment>
<dbReference type="GO" id="GO:0019139">
    <property type="term" value="F:cytokinin dehydrogenase activity"/>
    <property type="evidence" value="ECO:0007669"/>
    <property type="project" value="UniProtKB-EC"/>
</dbReference>
<dbReference type="InterPro" id="IPR016170">
    <property type="entry name" value="Cytok_DH_C_sf"/>
</dbReference>